<dbReference type="InterPro" id="IPR012187">
    <property type="entry name" value="Disulphide_bond_form_BdbC"/>
</dbReference>
<dbReference type="InterPro" id="IPR003752">
    <property type="entry name" value="DiS_bond_form_DsbB/BdbC"/>
</dbReference>
<evidence type="ECO:0000256" key="8">
    <source>
        <dbReference type="ARBA" id="ARBA00023136"/>
    </source>
</evidence>
<dbReference type="STRING" id="1798676.A3B90_00150"/>
<evidence type="ECO:0000256" key="5">
    <source>
        <dbReference type="ARBA" id="ARBA00022982"/>
    </source>
</evidence>
<evidence type="ECO:0000313" key="14">
    <source>
        <dbReference type="Proteomes" id="UP000178742"/>
    </source>
</evidence>
<evidence type="ECO:0000256" key="1">
    <source>
        <dbReference type="ARBA" id="ARBA00004141"/>
    </source>
</evidence>
<evidence type="ECO:0000256" key="7">
    <source>
        <dbReference type="ARBA" id="ARBA00023002"/>
    </source>
</evidence>
<evidence type="ECO:0000256" key="6">
    <source>
        <dbReference type="ARBA" id="ARBA00022989"/>
    </source>
</evidence>
<comment type="similarity">
    <text evidence="2">Belongs to the DsbB family. BdbC subfamily.</text>
</comment>
<dbReference type="EMBL" id="MFPX01000018">
    <property type="protein sequence ID" value="OGH66410.1"/>
    <property type="molecule type" value="Genomic_DNA"/>
</dbReference>
<comment type="caution">
    <text evidence="13">The sequence shown here is derived from an EMBL/GenBank/DDBJ whole genome shotgun (WGS) entry which is preliminary data.</text>
</comment>
<dbReference type="InterPro" id="IPR023380">
    <property type="entry name" value="DsbB-like_sf"/>
</dbReference>
<dbReference type="SUPFAM" id="SSF158442">
    <property type="entry name" value="DsbB-like"/>
    <property type="match status" value="1"/>
</dbReference>
<evidence type="ECO:0000313" key="13">
    <source>
        <dbReference type="EMBL" id="OGH66410.1"/>
    </source>
</evidence>
<dbReference type="Pfam" id="PF02600">
    <property type="entry name" value="DsbB"/>
    <property type="match status" value="1"/>
</dbReference>
<gene>
    <name evidence="13" type="ORF">A3B90_00150</name>
</gene>
<keyword evidence="9" id="KW-1015">Disulfide bond</keyword>
<feature type="transmembrane region" description="Helical" evidence="12">
    <location>
        <begin position="6"/>
        <end position="32"/>
    </location>
</feature>
<dbReference type="PANTHER" id="PTHR43469:SF1">
    <property type="entry name" value="SPBETA PROPHAGE-DERIVED DISULFIDE BOND FORMATION PROTEIN B"/>
    <property type="match status" value="1"/>
</dbReference>
<dbReference type="PANTHER" id="PTHR43469">
    <property type="entry name" value="DISULFIDE FORMATION PROTEIN-RELATED"/>
    <property type="match status" value="1"/>
</dbReference>
<keyword evidence="8 12" id="KW-0472">Membrane</keyword>
<keyword evidence="4 12" id="KW-0812">Transmembrane</keyword>
<proteinExistence type="inferred from homology"/>
<protein>
    <recommendedName>
        <fullName evidence="15">Disulfide bond formation protein DsbB</fullName>
    </recommendedName>
</protein>
<evidence type="ECO:0000256" key="2">
    <source>
        <dbReference type="ARBA" id="ARBA00007602"/>
    </source>
</evidence>
<feature type="transmembrane region" description="Helical" evidence="12">
    <location>
        <begin position="44"/>
        <end position="64"/>
    </location>
</feature>
<dbReference type="Proteomes" id="UP000178742">
    <property type="component" value="Unassembled WGS sequence"/>
</dbReference>
<dbReference type="GO" id="GO:0015035">
    <property type="term" value="F:protein-disulfide reductase activity"/>
    <property type="evidence" value="ECO:0007669"/>
    <property type="project" value="InterPro"/>
</dbReference>
<keyword evidence="11" id="KW-0676">Redox-active center</keyword>
<dbReference type="AlphaFoldDB" id="A0A1F6M491"/>
<evidence type="ECO:0000256" key="12">
    <source>
        <dbReference type="SAM" id="Phobius"/>
    </source>
</evidence>
<dbReference type="GO" id="GO:0016020">
    <property type="term" value="C:membrane"/>
    <property type="evidence" value="ECO:0007669"/>
    <property type="project" value="UniProtKB-SubCell"/>
</dbReference>
<name>A0A1F6M491_9BACT</name>
<accession>A0A1F6M491</accession>
<comment type="subcellular location">
    <subcellularLocation>
        <location evidence="1">Membrane</location>
        <topology evidence="1">Multi-pass membrane protein</topology>
    </subcellularLocation>
</comment>
<keyword evidence="10" id="KW-0143">Chaperone</keyword>
<evidence type="ECO:0008006" key="15">
    <source>
        <dbReference type="Google" id="ProtNLM"/>
    </source>
</evidence>
<evidence type="ECO:0000256" key="11">
    <source>
        <dbReference type="ARBA" id="ARBA00023284"/>
    </source>
</evidence>
<keyword evidence="7" id="KW-0560">Oxidoreductase</keyword>
<feature type="transmembrane region" description="Helical" evidence="12">
    <location>
        <begin position="101"/>
        <end position="120"/>
    </location>
</feature>
<keyword evidence="5" id="KW-0249">Electron transport</keyword>
<evidence type="ECO:0000256" key="3">
    <source>
        <dbReference type="ARBA" id="ARBA00022448"/>
    </source>
</evidence>
<feature type="transmembrane region" description="Helical" evidence="12">
    <location>
        <begin position="76"/>
        <end position="94"/>
    </location>
</feature>
<organism evidence="13 14">
    <name type="scientific">Candidatus Magasanikbacteria bacterium RIFCSPHIGHO2_02_FULL_41_13</name>
    <dbReference type="NCBI Taxonomy" id="1798676"/>
    <lineage>
        <taxon>Bacteria</taxon>
        <taxon>Candidatus Magasanikiibacteriota</taxon>
    </lineage>
</organism>
<evidence type="ECO:0000256" key="10">
    <source>
        <dbReference type="ARBA" id="ARBA00023186"/>
    </source>
</evidence>
<dbReference type="GO" id="GO:0006457">
    <property type="term" value="P:protein folding"/>
    <property type="evidence" value="ECO:0007669"/>
    <property type="project" value="InterPro"/>
</dbReference>
<sequence length="176" mass="19592">MSNFTVIFNHILGIATLLGQIALLGMFVLYFLKKNTLSRFFADYALNLTVLVLGAGVFLSLFYSEVLGILPCDLCWYQRIFIYSGFVIGVAGLWKKDKKILDYIMVLTVICLLIGINHYYVQWGGASLIPCSASVLASPCVKREVLELGYITIPLMSISSSLGVLLLYAFHKKFGK</sequence>
<evidence type="ECO:0000256" key="9">
    <source>
        <dbReference type="ARBA" id="ARBA00023157"/>
    </source>
</evidence>
<reference evidence="13 14" key="1">
    <citation type="journal article" date="2016" name="Nat. Commun.">
        <title>Thousands of microbial genomes shed light on interconnected biogeochemical processes in an aquifer system.</title>
        <authorList>
            <person name="Anantharaman K."/>
            <person name="Brown C.T."/>
            <person name="Hug L.A."/>
            <person name="Sharon I."/>
            <person name="Castelle C.J."/>
            <person name="Probst A.J."/>
            <person name="Thomas B.C."/>
            <person name="Singh A."/>
            <person name="Wilkins M.J."/>
            <person name="Karaoz U."/>
            <person name="Brodie E.L."/>
            <person name="Williams K.H."/>
            <person name="Hubbard S.S."/>
            <person name="Banfield J.F."/>
        </authorList>
    </citation>
    <scope>NUCLEOTIDE SEQUENCE [LARGE SCALE GENOMIC DNA]</scope>
</reference>
<feature type="transmembrane region" description="Helical" evidence="12">
    <location>
        <begin position="148"/>
        <end position="170"/>
    </location>
</feature>
<keyword evidence="6 12" id="KW-1133">Transmembrane helix</keyword>
<evidence type="ECO:0000256" key="4">
    <source>
        <dbReference type="ARBA" id="ARBA00022692"/>
    </source>
</evidence>
<dbReference type="Gene3D" id="1.20.1550.10">
    <property type="entry name" value="DsbB-like"/>
    <property type="match status" value="1"/>
</dbReference>
<keyword evidence="3" id="KW-0813">Transport</keyword>